<keyword evidence="10" id="KW-1185">Reference proteome</keyword>
<feature type="domain" description="Acyl-CoA oxidase/dehydrogenase middle" evidence="7">
    <location>
        <begin position="172"/>
        <end position="285"/>
    </location>
</feature>
<dbReference type="Pfam" id="PF00441">
    <property type="entry name" value="Acyl-CoA_dh_1"/>
    <property type="match status" value="1"/>
</dbReference>
<evidence type="ECO:0000256" key="3">
    <source>
        <dbReference type="ARBA" id="ARBA00022827"/>
    </source>
</evidence>
<keyword evidence="4" id="KW-0560">Oxidoreductase</keyword>
<dbReference type="InterPro" id="IPR052904">
    <property type="entry name" value="Acyl-CoA_dehydrogenase-like"/>
</dbReference>
<dbReference type="InterPro" id="IPR009075">
    <property type="entry name" value="AcylCo_DH/oxidase_C"/>
</dbReference>
<sequence>MRVENGFQITPYTLDNAYLTDPVIRSILKRTLPTHAFNEIDQDLTRLGHEAVTTLPEIGARVSPPQVVQYDQWGRRIDDLQTSEGWRELKAFTQKEGIPAIAYERKHQEHSRSYLFAKVMLMTGDAHMIFCPISMTDGSARVLELLGSPTMKQKVLPRLLSRDPSFAFTAGQWMTERPGGSDVSRTETVANPSSETSEFGPVYHLDGFKWFSSATDSNISVALARTGTPEQGSRGLSLFLIPLRLPLFPEPSAPKPSPTSNNIFVHRLKNKIGTIPVPTAELSLESAEGYLIGQLNQGVKSITPVLNITRLYSAAGTVGGLRKCLAIATAYANVRSINQGKQLLADNALHVSHLASINLVYRGLAHMTFGAIRLLGKAECGVASKEELDRLKILTPTAKAFVAELAPAAMEDAMSCLGGLGYMEETGIGRLIRDALVEKIWEGTITVLALDVVRAIRDPSAMISYVNWAKSTIDSCPSPLKETIADQLTALGVALDDLSSAYTQPIATLVPRTGIFVIGHVSAAVYLLEHAIWSHTTGQAEKDVDVEVFRRWVVDGGLIKALAHMNRAKRAGNERVVGNQAIVFGNSAKARL</sequence>
<protein>
    <recommendedName>
        <fullName evidence="11">Acyl-CoA dehydrogenase</fullName>
    </recommendedName>
</protein>
<feature type="domain" description="Acyl-CoA dehydrogenase/oxidase C-terminal" evidence="6">
    <location>
        <begin position="296"/>
        <end position="456"/>
    </location>
</feature>
<comment type="cofactor">
    <cofactor evidence="4">
        <name>FAD</name>
        <dbReference type="ChEBI" id="CHEBI:57692"/>
    </cofactor>
</comment>
<evidence type="ECO:0000256" key="5">
    <source>
        <dbReference type="SAM" id="MobiDB-lite"/>
    </source>
</evidence>
<feature type="region of interest" description="Disordered" evidence="5">
    <location>
        <begin position="177"/>
        <end position="196"/>
    </location>
</feature>
<dbReference type="EMBL" id="JASNQZ010000001">
    <property type="protein sequence ID" value="KAL0961129.1"/>
    <property type="molecule type" value="Genomic_DNA"/>
</dbReference>
<proteinExistence type="inferred from homology"/>
<dbReference type="Pfam" id="PF18158">
    <property type="entry name" value="AidB_N"/>
    <property type="match status" value="1"/>
</dbReference>
<evidence type="ECO:0000259" key="8">
    <source>
        <dbReference type="Pfam" id="PF18158"/>
    </source>
</evidence>
<keyword evidence="3 4" id="KW-0274">FAD</keyword>
<reference evidence="10" key="1">
    <citation type="submission" date="2024-06" db="EMBL/GenBank/DDBJ databases">
        <title>Multi-omics analyses provide insights into the biosynthesis of the anticancer antibiotic pleurotin in Hohenbuehelia grisea.</title>
        <authorList>
            <person name="Weaver J.A."/>
            <person name="Alberti F."/>
        </authorList>
    </citation>
    <scope>NUCLEOTIDE SEQUENCE [LARGE SCALE GENOMIC DNA]</scope>
    <source>
        <strain evidence="10">T-177</strain>
    </source>
</reference>
<dbReference type="Gene3D" id="6.10.250.600">
    <property type="match status" value="1"/>
</dbReference>
<dbReference type="SUPFAM" id="SSF47203">
    <property type="entry name" value="Acyl-CoA dehydrogenase C-terminal domain-like"/>
    <property type="match status" value="1"/>
</dbReference>
<evidence type="ECO:0000313" key="9">
    <source>
        <dbReference type="EMBL" id="KAL0961129.1"/>
    </source>
</evidence>
<organism evidence="9 10">
    <name type="scientific">Hohenbuehelia grisea</name>
    <dbReference type="NCBI Taxonomy" id="104357"/>
    <lineage>
        <taxon>Eukaryota</taxon>
        <taxon>Fungi</taxon>
        <taxon>Dikarya</taxon>
        <taxon>Basidiomycota</taxon>
        <taxon>Agaricomycotina</taxon>
        <taxon>Agaricomycetes</taxon>
        <taxon>Agaricomycetidae</taxon>
        <taxon>Agaricales</taxon>
        <taxon>Pleurotineae</taxon>
        <taxon>Pleurotaceae</taxon>
        <taxon>Hohenbuehelia</taxon>
    </lineage>
</organism>
<dbReference type="Gene3D" id="1.20.140.10">
    <property type="entry name" value="Butyryl-CoA Dehydrogenase, subunit A, domain 3"/>
    <property type="match status" value="1"/>
</dbReference>
<keyword evidence="2 4" id="KW-0285">Flavoprotein</keyword>
<dbReference type="InterPro" id="IPR041504">
    <property type="entry name" value="AidB_N"/>
</dbReference>
<dbReference type="InterPro" id="IPR036250">
    <property type="entry name" value="AcylCo_DH-like_C"/>
</dbReference>
<dbReference type="Proteomes" id="UP001556367">
    <property type="component" value="Unassembled WGS sequence"/>
</dbReference>
<dbReference type="SUPFAM" id="SSF56645">
    <property type="entry name" value="Acyl-CoA dehydrogenase NM domain-like"/>
    <property type="match status" value="1"/>
</dbReference>
<dbReference type="Gene3D" id="2.40.110.20">
    <property type="match status" value="1"/>
</dbReference>
<dbReference type="Pfam" id="PF02770">
    <property type="entry name" value="Acyl-CoA_dh_M"/>
    <property type="match status" value="1"/>
</dbReference>
<feature type="domain" description="Adaptive response protein AidB N-terminal" evidence="8">
    <location>
        <begin position="10"/>
        <end position="162"/>
    </location>
</feature>
<evidence type="ECO:0000256" key="4">
    <source>
        <dbReference type="RuleBase" id="RU362125"/>
    </source>
</evidence>
<dbReference type="PANTHER" id="PTHR42707:SF2">
    <property type="entry name" value="ACD11 DEHYDROGENASE"/>
    <property type="match status" value="1"/>
</dbReference>
<evidence type="ECO:0000256" key="2">
    <source>
        <dbReference type="ARBA" id="ARBA00022630"/>
    </source>
</evidence>
<evidence type="ECO:0000256" key="1">
    <source>
        <dbReference type="ARBA" id="ARBA00009347"/>
    </source>
</evidence>
<feature type="compositionally biased region" description="Polar residues" evidence="5">
    <location>
        <begin position="186"/>
        <end position="196"/>
    </location>
</feature>
<comment type="similarity">
    <text evidence="1 4">Belongs to the acyl-CoA dehydrogenase family.</text>
</comment>
<comment type="caution">
    <text evidence="9">The sequence shown here is derived from an EMBL/GenBank/DDBJ whole genome shotgun (WGS) entry which is preliminary data.</text>
</comment>
<evidence type="ECO:0000259" key="7">
    <source>
        <dbReference type="Pfam" id="PF02770"/>
    </source>
</evidence>
<dbReference type="PANTHER" id="PTHR42707">
    <property type="entry name" value="ACYL-COA DEHYDROGENASE"/>
    <property type="match status" value="1"/>
</dbReference>
<dbReference type="InterPro" id="IPR006091">
    <property type="entry name" value="Acyl-CoA_Oxase/DH_mid-dom"/>
</dbReference>
<evidence type="ECO:0008006" key="11">
    <source>
        <dbReference type="Google" id="ProtNLM"/>
    </source>
</evidence>
<gene>
    <name evidence="9" type="ORF">HGRIS_006103</name>
</gene>
<accession>A0ABR3JYY8</accession>
<dbReference type="InterPro" id="IPR009100">
    <property type="entry name" value="AcylCoA_DH/oxidase_NM_dom_sf"/>
</dbReference>
<evidence type="ECO:0000313" key="10">
    <source>
        <dbReference type="Proteomes" id="UP001556367"/>
    </source>
</evidence>
<name>A0ABR3JYY8_9AGAR</name>
<evidence type="ECO:0000259" key="6">
    <source>
        <dbReference type="Pfam" id="PF00441"/>
    </source>
</evidence>